<dbReference type="Pfam" id="PF04055">
    <property type="entry name" value="Radical_SAM"/>
    <property type="match status" value="1"/>
</dbReference>
<name>A0A451AEG2_9GAMM</name>
<dbReference type="EMBL" id="CAADGD010000049">
    <property type="protein sequence ID" value="VFK71071.1"/>
    <property type="molecule type" value="Genomic_DNA"/>
</dbReference>
<accession>A0A451AEG2</accession>
<feature type="domain" description="Radical SAM core" evidence="6">
    <location>
        <begin position="166"/>
        <end position="325"/>
    </location>
</feature>
<evidence type="ECO:0000313" key="8">
    <source>
        <dbReference type="EMBL" id="VFK71071.1"/>
    </source>
</evidence>
<dbReference type="PANTHER" id="PTHR43409:SF3">
    <property type="entry name" value="HYPOTHETICAL METHYLTRANSFERASE"/>
    <property type="match status" value="1"/>
</dbReference>
<dbReference type="PROSITE" id="PS51918">
    <property type="entry name" value="RADICAL_SAM"/>
    <property type="match status" value="1"/>
</dbReference>
<comment type="cofactor">
    <cofactor evidence="1">
        <name>[4Fe-4S] cluster</name>
        <dbReference type="ChEBI" id="CHEBI:49883"/>
    </cofactor>
</comment>
<evidence type="ECO:0000313" key="7">
    <source>
        <dbReference type="EMBL" id="VFK64416.1"/>
    </source>
</evidence>
<dbReference type="SFLD" id="SFLDG01082">
    <property type="entry name" value="B12-binding_domain_containing"/>
    <property type="match status" value="1"/>
</dbReference>
<organism evidence="7">
    <name type="scientific">Candidatus Kentrum sp. UNK</name>
    <dbReference type="NCBI Taxonomy" id="2126344"/>
    <lineage>
        <taxon>Bacteria</taxon>
        <taxon>Pseudomonadati</taxon>
        <taxon>Pseudomonadota</taxon>
        <taxon>Gammaproteobacteria</taxon>
        <taxon>Candidatus Kentrum</taxon>
    </lineage>
</organism>
<protein>
    <submittedName>
        <fullName evidence="7">Radical SAM superfamily protein</fullName>
    </submittedName>
</protein>
<dbReference type="InterPro" id="IPR034466">
    <property type="entry name" value="Methyltransferase_Class_B"/>
</dbReference>
<dbReference type="SFLD" id="SFLDG01123">
    <property type="entry name" value="methyltransferase_(Class_B)"/>
    <property type="match status" value="1"/>
</dbReference>
<dbReference type="Gene3D" id="3.40.50.280">
    <property type="entry name" value="Cobalamin-binding domain"/>
    <property type="match status" value="1"/>
</dbReference>
<dbReference type="PANTHER" id="PTHR43409">
    <property type="entry name" value="ANAEROBIC MAGNESIUM-PROTOPORPHYRIN IX MONOMETHYL ESTER CYCLASE-RELATED"/>
    <property type="match status" value="1"/>
</dbReference>
<keyword evidence="5" id="KW-0411">Iron-sulfur</keyword>
<dbReference type="InterPro" id="IPR051198">
    <property type="entry name" value="BchE-like"/>
</dbReference>
<dbReference type="InterPro" id="IPR058240">
    <property type="entry name" value="rSAM_sf"/>
</dbReference>
<dbReference type="GO" id="GO:0051539">
    <property type="term" value="F:4 iron, 4 sulfur cluster binding"/>
    <property type="evidence" value="ECO:0007669"/>
    <property type="project" value="UniProtKB-KW"/>
</dbReference>
<evidence type="ECO:0000256" key="1">
    <source>
        <dbReference type="ARBA" id="ARBA00001966"/>
    </source>
</evidence>
<dbReference type="CDD" id="cd01335">
    <property type="entry name" value="Radical_SAM"/>
    <property type="match status" value="1"/>
</dbReference>
<proteinExistence type="predicted"/>
<evidence type="ECO:0000256" key="2">
    <source>
        <dbReference type="ARBA" id="ARBA00022691"/>
    </source>
</evidence>
<keyword evidence="4" id="KW-0408">Iron</keyword>
<keyword evidence="3" id="KW-0479">Metal-binding</keyword>
<dbReference type="GO" id="GO:0046872">
    <property type="term" value="F:metal ion binding"/>
    <property type="evidence" value="ECO:0007669"/>
    <property type="project" value="UniProtKB-KW"/>
</dbReference>
<dbReference type="GO" id="GO:0003824">
    <property type="term" value="F:catalytic activity"/>
    <property type="evidence" value="ECO:0007669"/>
    <property type="project" value="InterPro"/>
</dbReference>
<evidence type="ECO:0000256" key="3">
    <source>
        <dbReference type="ARBA" id="ARBA00022723"/>
    </source>
</evidence>
<evidence type="ECO:0000256" key="4">
    <source>
        <dbReference type="ARBA" id="ARBA00023004"/>
    </source>
</evidence>
<keyword evidence="2" id="KW-0949">S-adenosyl-L-methionine</keyword>
<evidence type="ECO:0000259" key="6">
    <source>
        <dbReference type="PROSITE" id="PS51918"/>
    </source>
</evidence>
<dbReference type="Gene3D" id="3.80.30.20">
    <property type="entry name" value="tm_1862 like domain"/>
    <property type="match status" value="1"/>
</dbReference>
<gene>
    <name evidence="7" type="ORF">BECKUNK1418G_GA0071005_10468</name>
    <name evidence="8" type="ORF">BECKUNK1418H_GA0071006_10498</name>
</gene>
<sequence length="325" mass="36899">MNTMHKPKKLYLINPKTPYPSYAGAEIFENSGFLPALFSADLSTTTVAALMSPHFEVTICDERITPVDFDIDTNFVALTGQILQWERTKEIAKAFRQRGKVVIIGGSYASLSYEKVRPYCDILVRGEIDEVANDIFSEIAEGNWKDEYVGTVPDLANSPLPRWDLYPHNRALIGSIQVSRGCPFQCEFCDVIQYVGRKQRHKPVPRILQELDNLYALGFRRTFIADDNFTVHRKKAKEILLALKEWNEKREGQKMAFSTQLSLDAARDDEMLRMLQEAGFGGVFIGIETPNADSLKEVKKFQNVGVDSAEKYSVLWNTECLLLEV</sequence>
<dbReference type="SFLD" id="SFLDS00029">
    <property type="entry name" value="Radical_SAM"/>
    <property type="match status" value="1"/>
</dbReference>
<dbReference type="EMBL" id="CAADFZ010000046">
    <property type="protein sequence ID" value="VFK64416.1"/>
    <property type="molecule type" value="Genomic_DNA"/>
</dbReference>
<evidence type="ECO:0000256" key="5">
    <source>
        <dbReference type="ARBA" id="ARBA00023014"/>
    </source>
</evidence>
<dbReference type="GO" id="GO:0005829">
    <property type="term" value="C:cytosol"/>
    <property type="evidence" value="ECO:0007669"/>
    <property type="project" value="TreeGrafter"/>
</dbReference>
<dbReference type="SUPFAM" id="SSF102114">
    <property type="entry name" value="Radical SAM enzymes"/>
    <property type="match status" value="1"/>
</dbReference>
<dbReference type="AlphaFoldDB" id="A0A451AEG2"/>
<reference evidence="7" key="1">
    <citation type="submission" date="2019-02" db="EMBL/GenBank/DDBJ databases">
        <authorList>
            <person name="Gruber-Vodicka R. H."/>
            <person name="Seah K. B. B."/>
        </authorList>
    </citation>
    <scope>NUCLEOTIDE SEQUENCE</scope>
    <source>
        <strain evidence="8">BECK_BY19</strain>
        <strain evidence="7">BECK_BY8</strain>
    </source>
</reference>
<dbReference type="InterPro" id="IPR023404">
    <property type="entry name" value="rSAM_horseshoe"/>
</dbReference>
<dbReference type="InterPro" id="IPR007197">
    <property type="entry name" value="rSAM"/>
</dbReference>